<reference evidence="1 2" key="1">
    <citation type="submission" date="2024-04" db="EMBL/GenBank/DDBJ databases">
        <title>Genome assembly C_amara_ONT_v2.</title>
        <authorList>
            <person name="Yant L."/>
            <person name="Moore C."/>
            <person name="Slenker M."/>
        </authorList>
    </citation>
    <scope>NUCLEOTIDE SEQUENCE [LARGE SCALE GENOMIC DNA]</scope>
    <source>
        <tissue evidence="1">Leaf</tissue>
    </source>
</reference>
<comment type="caution">
    <text evidence="1">The sequence shown here is derived from an EMBL/GenBank/DDBJ whole genome shotgun (WGS) entry which is preliminary data.</text>
</comment>
<dbReference type="Proteomes" id="UP001558713">
    <property type="component" value="Unassembled WGS sequence"/>
</dbReference>
<protein>
    <submittedName>
        <fullName evidence="1">F-box/FBD/LRR-repeat protein</fullName>
    </submittedName>
</protein>
<dbReference type="InterPro" id="IPR013101">
    <property type="entry name" value="LRR_PRU1-like"/>
</dbReference>
<dbReference type="Pfam" id="PF07723">
    <property type="entry name" value="LRR_2"/>
    <property type="match status" value="1"/>
</dbReference>
<dbReference type="EMBL" id="JBANAX010000243">
    <property type="protein sequence ID" value="KAL1217411.1"/>
    <property type="molecule type" value="Genomic_DNA"/>
</dbReference>
<evidence type="ECO:0000313" key="1">
    <source>
        <dbReference type="EMBL" id="KAL1217411.1"/>
    </source>
</evidence>
<dbReference type="InterPro" id="IPR050232">
    <property type="entry name" value="FBL13/AtMIF1-like"/>
</dbReference>
<organism evidence="1 2">
    <name type="scientific">Cardamine amara subsp. amara</name>
    <dbReference type="NCBI Taxonomy" id="228776"/>
    <lineage>
        <taxon>Eukaryota</taxon>
        <taxon>Viridiplantae</taxon>
        <taxon>Streptophyta</taxon>
        <taxon>Embryophyta</taxon>
        <taxon>Tracheophyta</taxon>
        <taxon>Spermatophyta</taxon>
        <taxon>Magnoliopsida</taxon>
        <taxon>eudicotyledons</taxon>
        <taxon>Gunneridae</taxon>
        <taxon>Pentapetalae</taxon>
        <taxon>rosids</taxon>
        <taxon>malvids</taxon>
        <taxon>Brassicales</taxon>
        <taxon>Brassicaceae</taxon>
        <taxon>Cardamineae</taxon>
        <taxon>Cardamine</taxon>
    </lineage>
</organism>
<gene>
    <name evidence="1" type="ORF">V5N11_004589</name>
</gene>
<proteinExistence type="predicted"/>
<sequence>MLPTLDYDDYYFPNIGSLRFDQFCGRVFQTLVVLKLHGYILLKFADSPVCFLSLKSLHLNCVDFKNEESFATLLSACPVLEDLFLQRLCDVGHFLFSISVPSLQRLFLTMEQAYLC</sequence>
<dbReference type="AlphaFoldDB" id="A0ABD1BJR2"/>
<dbReference type="PANTHER" id="PTHR31900">
    <property type="entry name" value="F-BOX/RNI SUPERFAMILY PROTEIN-RELATED"/>
    <property type="match status" value="1"/>
</dbReference>
<evidence type="ECO:0000313" key="2">
    <source>
        <dbReference type="Proteomes" id="UP001558713"/>
    </source>
</evidence>
<accession>A0ABD1BJR2</accession>
<keyword evidence="2" id="KW-1185">Reference proteome</keyword>
<name>A0ABD1BJR2_CARAN</name>
<dbReference type="PANTHER" id="PTHR31900:SF34">
    <property type="entry name" value="EMB|CAB62440.1-RELATED"/>
    <property type="match status" value="1"/>
</dbReference>
<dbReference type="SUPFAM" id="SSF52047">
    <property type="entry name" value="RNI-like"/>
    <property type="match status" value="1"/>
</dbReference>